<protein>
    <submittedName>
        <fullName evidence="3">Uncharacterized protein</fullName>
    </submittedName>
</protein>
<reference evidence="3" key="2">
    <citation type="submission" date="2020-05" db="UniProtKB">
        <authorList>
            <consortium name="EnsemblMetazoa"/>
        </authorList>
    </citation>
    <scope>IDENTIFICATION</scope>
    <source>
        <strain evidence="3">WRAIR2</strain>
    </source>
</reference>
<dbReference type="VEuPathDB" id="VectorBase:ADIR008602"/>
<feature type="chain" id="PRO_5008130099" evidence="2">
    <location>
        <begin position="17"/>
        <end position="421"/>
    </location>
</feature>
<proteinExistence type="predicted"/>
<sequence>MFKLVCLLALIAVVAAMPNGQIVKREAVAPREVGKDVPTQALAVEAQDDLDNAETFGFGYHKVIHFVCLLALIAVVAAMPNGQIVKREAVAPREVEKGAPVQAGAVPAQDDLDKAESFGFGYHKVIHVGAPYVYYGGYHDYPSYYHGYHGYPVLCLLAVVAVVSAGLTQPRALGHQPRIVKREATVPAEPKKAAEALEGQDDMDKAETFGFGYHKVIHTYPSFYSGYGYPSYYGYGYPSYYQPSFYHGMPHAPQWPAPVGPVPVGRLMKREVHDPSKEQVSTSLRNAEDVEGAAVANGNDDMDKAESFGFGYHRYYAYPRYYYPSYYYGYYPRYSYVEEAPQHEFGMVKRETVDAPTMITENNEAEPFAEAAVESQDDMDKAETFGFGYRKVIHVYPSYYPRYYYGGYYPRYHYGHYGHYW</sequence>
<accession>A0A182NLS1</accession>
<feature type="transmembrane region" description="Helical" evidence="1">
    <location>
        <begin position="58"/>
        <end position="79"/>
    </location>
</feature>
<dbReference type="Proteomes" id="UP000075884">
    <property type="component" value="Unassembled WGS sequence"/>
</dbReference>
<keyword evidence="1" id="KW-0472">Membrane</keyword>
<evidence type="ECO:0000313" key="4">
    <source>
        <dbReference type="Proteomes" id="UP000075884"/>
    </source>
</evidence>
<dbReference type="AlphaFoldDB" id="A0A182NLS1"/>
<keyword evidence="1" id="KW-0812">Transmembrane</keyword>
<keyword evidence="4" id="KW-1185">Reference proteome</keyword>
<keyword evidence="1" id="KW-1133">Transmembrane helix</keyword>
<feature type="transmembrane region" description="Helical" evidence="1">
    <location>
        <begin position="148"/>
        <end position="167"/>
    </location>
</feature>
<name>A0A182NLS1_9DIPT</name>
<evidence type="ECO:0000256" key="2">
    <source>
        <dbReference type="SAM" id="SignalP"/>
    </source>
</evidence>
<evidence type="ECO:0000256" key="1">
    <source>
        <dbReference type="SAM" id="Phobius"/>
    </source>
</evidence>
<evidence type="ECO:0000313" key="3">
    <source>
        <dbReference type="EnsemblMetazoa" id="ADIR008602-PA"/>
    </source>
</evidence>
<organism evidence="3 4">
    <name type="scientific">Anopheles dirus</name>
    <dbReference type="NCBI Taxonomy" id="7168"/>
    <lineage>
        <taxon>Eukaryota</taxon>
        <taxon>Metazoa</taxon>
        <taxon>Ecdysozoa</taxon>
        <taxon>Arthropoda</taxon>
        <taxon>Hexapoda</taxon>
        <taxon>Insecta</taxon>
        <taxon>Pterygota</taxon>
        <taxon>Neoptera</taxon>
        <taxon>Endopterygota</taxon>
        <taxon>Diptera</taxon>
        <taxon>Nematocera</taxon>
        <taxon>Culicoidea</taxon>
        <taxon>Culicidae</taxon>
        <taxon>Anophelinae</taxon>
        <taxon>Anopheles</taxon>
    </lineage>
</organism>
<feature type="signal peptide" evidence="2">
    <location>
        <begin position="1"/>
        <end position="16"/>
    </location>
</feature>
<dbReference type="EnsemblMetazoa" id="ADIR008602-RA">
    <property type="protein sequence ID" value="ADIR008602-PA"/>
    <property type="gene ID" value="ADIR008602"/>
</dbReference>
<reference evidence="4" key="1">
    <citation type="submission" date="2013-03" db="EMBL/GenBank/DDBJ databases">
        <title>The Genome Sequence of Anopheles dirus WRAIR2.</title>
        <authorList>
            <consortium name="The Broad Institute Genomics Platform"/>
            <person name="Neafsey D.E."/>
            <person name="Walton C."/>
            <person name="Walker B."/>
            <person name="Young S.K."/>
            <person name="Zeng Q."/>
            <person name="Gargeya S."/>
            <person name="Fitzgerald M."/>
            <person name="Haas B."/>
            <person name="Abouelleil A."/>
            <person name="Allen A.W."/>
            <person name="Alvarado L."/>
            <person name="Arachchi H.M."/>
            <person name="Berlin A.M."/>
            <person name="Chapman S.B."/>
            <person name="Gainer-Dewar J."/>
            <person name="Goldberg J."/>
            <person name="Griggs A."/>
            <person name="Gujja S."/>
            <person name="Hansen M."/>
            <person name="Howarth C."/>
            <person name="Imamovic A."/>
            <person name="Ireland A."/>
            <person name="Larimer J."/>
            <person name="McCowan C."/>
            <person name="Murphy C."/>
            <person name="Pearson M."/>
            <person name="Poon T.W."/>
            <person name="Priest M."/>
            <person name="Roberts A."/>
            <person name="Saif S."/>
            <person name="Shea T."/>
            <person name="Sisk P."/>
            <person name="Sykes S."/>
            <person name="Wortman J."/>
            <person name="Nusbaum C."/>
            <person name="Birren B."/>
        </authorList>
    </citation>
    <scope>NUCLEOTIDE SEQUENCE [LARGE SCALE GENOMIC DNA]</scope>
    <source>
        <strain evidence="4">WRAIR2</strain>
    </source>
</reference>
<keyword evidence="2" id="KW-0732">Signal</keyword>